<evidence type="ECO:0000313" key="3">
    <source>
        <dbReference type="Proteomes" id="UP000774283"/>
    </source>
</evidence>
<reference evidence="2 3" key="1">
    <citation type="submission" date="2020-04" db="EMBL/GenBank/DDBJ databases">
        <title>MicrobeNet Type strains.</title>
        <authorList>
            <person name="Nicholson A.C."/>
        </authorList>
    </citation>
    <scope>NUCLEOTIDE SEQUENCE [LARGE SCALE GENOMIC DNA]</scope>
    <source>
        <strain evidence="2 3">ATCC BAA-789</strain>
    </source>
</reference>
<protein>
    <submittedName>
        <fullName evidence="2">DUF262 domain-containing protein</fullName>
    </submittedName>
</protein>
<name>A0A9X5IP37_9MICO</name>
<evidence type="ECO:0000313" key="2">
    <source>
        <dbReference type="EMBL" id="NKX92807.1"/>
    </source>
</evidence>
<dbReference type="PANTHER" id="PTHR39639">
    <property type="entry name" value="CHROMOSOME 16, WHOLE GENOME SHOTGUN SEQUENCE"/>
    <property type="match status" value="1"/>
</dbReference>
<feature type="domain" description="GmrSD restriction endonucleases N-terminal" evidence="1">
    <location>
        <begin position="11"/>
        <end position="158"/>
    </location>
</feature>
<evidence type="ECO:0000259" key="1">
    <source>
        <dbReference type="Pfam" id="PF03235"/>
    </source>
</evidence>
<proteinExistence type="predicted"/>
<dbReference type="Proteomes" id="UP000774283">
    <property type="component" value="Unassembled WGS sequence"/>
</dbReference>
<sequence>MKLEKSDLQLETIVTRIRAGELDLQPNFQRGEIWDTKRRQRLIDTILREWYVPAVHIVLDSNGEEVVLDGQQRLAAIRDFFDDRVKIDGRIEPHDESIANLDGLNYSTLPAATRKLVNRFVLPIITLSHYGAQEPNELFFRLNQAYNLTPPEKRNALHGPARDQVKRLVTTLMDEGLLDISTIGFSNGRLAYDDIIARTCVALEVGTLQRHINNNVVEEFYRGEPFTDATINGVLLAGRELLAQIQRVPTRVRFNKGTLQTWLVYCHWAPVFTGPLHETILADFEADRSSVKAGDLPVQSTDAQVLAEVLRQYDDRASYRVTDVSSVRIRDLAIHIYSQIRYHTAGRYGSNELLERLRLEPDSTQSTIAGFVDSSSWGASLGQAEMDC</sequence>
<dbReference type="PANTHER" id="PTHR39639:SF1">
    <property type="entry name" value="DUF262 DOMAIN-CONTAINING PROTEIN"/>
    <property type="match status" value="1"/>
</dbReference>
<dbReference type="RefSeq" id="WP_168446799.1">
    <property type="nucleotide sequence ID" value="NZ_JAAXOW010000001.1"/>
</dbReference>
<dbReference type="InterPro" id="IPR004919">
    <property type="entry name" value="GmrSD_N"/>
</dbReference>
<dbReference type="EMBL" id="JAAXOW010000001">
    <property type="protein sequence ID" value="NKX92807.1"/>
    <property type="molecule type" value="Genomic_DNA"/>
</dbReference>
<dbReference type="AlphaFoldDB" id="A0A9X5IP37"/>
<comment type="caution">
    <text evidence="2">The sequence shown here is derived from an EMBL/GenBank/DDBJ whole genome shotgun (WGS) entry which is preliminary data.</text>
</comment>
<accession>A0A9X5IP37</accession>
<keyword evidence="3" id="KW-1185">Reference proteome</keyword>
<organism evidence="2 3">
    <name type="scientific">Sanguibacter hominis ATCC BAA-789</name>
    <dbReference type="NCBI Taxonomy" id="1312740"/>
    <lineage>
        <taxon>Bacteria</taxon>
        <taxon>Bacillati</taxon>
        <taxon>Actinomycetota</taxon>
        <taxon>Actinomycetes</taxon>
        <taxon>Micrococcales</taxon>
        <taxon>Sanguibacteraceae</taxon>
        <taxon>Sanguibacter</taxon>
    </lineage>
</organism>
<dbReference type="Pfam" id="PF03235">
    <property type="entry name" value="GmrSD_N"/>
    <property type="match status" value="1"/>
</dbReference>
<gene>
    <name evidence="2" type="ORF">HF995_05890</name>
</gene>